<evidence type="ECO:0000313" key="2">
    <source>
        <dbReference type="EMBL" id="MBP3982954.1"/>
    </source>
</evidence>
<dbReference type="Proteomes" id="UP000673447">
    <property type="component" value="Unassembled WGS sequence"/>
</dbReference>
<name>A0A940X1F8_9GAMM</name>
<feature type="signal peptide" evidence="1">
    <location>
        <begin position="1"/>
        <end position="37"/>
    </location>
</feature>
<evidence type="ECO:0000256" key="1">
    <source>
        <dbReference type="SAM" id="SignalP"/>
    </source>
</evidence>
<reference evidence="2" key="1">
    <citation type="journal article" date="2016" name="Int. J. Syst. Evol. Microbiol.">
        <title>Pseudoxanthomonas helianthi sp. nov., isolated from roots of Jerusalem artichoke (Helianthus tuberosus).</title>
        <authorList>
            <person name="Kittiwongwattana C."/>
            <person name="Thawai C."/>
        </authorList>
    </citation>
    <scope>NUCLEOTIDE SEQUENCE</scope>
    <source>
        <strain evidence="2">110414</strain>
    </source>
</reference>
<feature type="chain" id="PRO_5036829509" evidence="1">
    <location>
        <begin position="38"/>
        <end position="288"/>
    </location>
</feature>
<reference evidence="2" key="2">
    <citation type="submission" date="2021-03" db="EMBL/GenBank/DDBJ databases">
        <authorList>
            <person name="Cao W."/>
        </authorList>
    </citation>
    <scope>NUCLEOTIDE SEQUENCE</scope>
    <source>
        <strain evidence="2">110414</strain>
    </source>
</reference>
<keyword evidence="1" id="KW-0732">Signal</keyword>
<organism evidence="2 3">
    <name type="scientific">Pseudoxanthomonas helianthi</name>
    <dbReference type="NCBI Taxonomy" id="1453541"/>
    <lineage>
        <taxon>Bacteria</taxon>
        <taxon>Pseudomonadati</taxon>
        <taxon>Pseudomonadota</taxon>
        <taxon>Gammaproteobacteria</taxon>
        <taxon>Lysobacterales</taxon>
        <taxon>Lysobacteraceae</taxon>
        <taxon>Pseudoxanthomonas</taxon>
    </lineage>
</organism>
<dbReference type="RefSeq" id="WP_210534828.1">
    <property type="nucleotide sequence ID" value="NZ_JAGKTC010000001.1"/>
</dbReference>
<accession>A0A940X1F8</accession>
<keyword evidence="3" id="KW-1185">Reference proteome</keyword>
<gene>
    <name evidence="2" type="ORF">J5837_00840</name>
</gene>
<comment type="caution">
    <text evidence="2">The sequence shown here is derived from an EMBL/GenBank/DDBJ whole genome shotgun (WGS) entry which is preliminary data.</text>
</comment>
<dbReference type="AlphaFoldDB" id="A0A940X1F8"/>
<sequence>MKNRQRARVRHARSRNLLASAAATFVLCLGLSSGASANGTIGTPIPVDASLSCKDFDSANILSELVINPLPPDVTTHSDSTLSVATIHFESTNGWLLYWQQIGTTPAIHSVSISGGGSAMLYLYDPPVTEDAGLQLPAITPLTTITTNTTTSSPIERASFCYSTPGETGFEGCTLGYWKVKQHHDSWPAPYATSSNLQTYFGLDAFNDTLLAALNYKGGPGVDGAKRILLKQAVAALLNSAPGAVDYPLTTAQVTSQTAAALATGDREVMLSLATTLDAYNNQGCPLN</sequence>
<dbReference type="EMBL" id="JAGKTC010000001">
    <property type="protein sequence ID" value="MBP3982954.1"/>
    <property type="molecule type" value="Genomic_DNA"/>
</dbReference>
<protein>
    <submittedName>
        <fullName evidence="2">Uncharacterized protein</fullName>
    </submittedName>
</protein>
<proteinExistence type="predicted"/>
<evidence type="ECO:0000313" key="3">
    <source>
        <dbReference type="Proteomes" id="UP000673447"/>
    </source>
</evidence>